<evidence type="ECO:0000313" key="3">
    <source>
        <dbReference type="Proteomes" id="UP000739538"/>
    </source>
</evidence>
<gene>
    <name evidence="2" type="ORF">KDA27_28465</name>
</gene>
<evidence type="ECO:0008006" key="4">
    <source>
        <dbReference type="Google" id="ProtNLM"/>
    </source>
</evidence>
<dbReference type="EMBL" id="JAGQHS010000479">
    <property type="protein sequence ID" value="MCA9759765.1"/>
    <property type="molecule type" value="Genomic_DNA"/>
</dbReference>
<evidence type="ECO:0000313" key="2">
    <source>
        <dbReference type="EMBL" id="MCA9759765.1"/>
    </source>
</evidence>
<sequence>MRPNPAFVACLFACLLASAVSSVRAECAVMMNGDGSYETGYQWEGIDVRPPYFGAFAECFSGTGSVCAVVLDLTCNGDNIPFLDVYVWEDDGGAPGPVVAVSTGHDPAPVDFWPSVSRHAFPLEHAVSVGGTWWAGFWGDWPGATSSWFVGADSSGGDSGCPVTNVAPGLEWPAGWQPVPLVFGETTALGIGVEFEEEPTPVVSRSWGEIKRVFR</sequence>
<feature type="signal peptide" evidence="1">
    <location>
        <begin position="1"/>
        <end position="25"/>
    </location>
</feature>
<name>A0A956NMG8_UNCEI</name>
<organism evidence="2 3">
    <name type="scientific">Eiseniibacteriota bacterium</name>
    <dbReference type="NCBI Taxonomy" id="2212470"/>
    <lineage>
        <taxon>Bacteria</taxon>
        <taxon>Candidatus Eiseniibacteriota</taxon>
    </lineage>
</organism>
<feature type="chain" id="PRO_5037648743" description="Secreted protein" evidence="1">
    <location>
        <begin position="26"/>
        <end position="215"/>
    </location>
</feature>
<evidence type="ECO:0000256" key="1">
    <source>
        <dbReference type="SAM" id="SignalP"/>
    </source>
</evidence>
<protein>
    <recommendedName>
        <fullName evidence="4">Secreted protein</fullName>
    </recommendedName>
</protein>
<accession>A0A956NMG8</accession>
<proteinExistence type="predicted"/>
<keyword evidence="1" id="KW-0732">Signal</keyword>
<reference evidence="2" key="2">
    <citation type="journal article" date="2021" name="Microbiome">
        <title>Successional dynamics and alternative stable states in a saline activated sludge microbial community over 9 years.</title>
        <authorList>
            <person name="Wang Y."/>
            <person name="Ye J."/>
            <person name="Ju F."/>
            <person name="Liu L."/>
            <person name="Boyd J.A."/>
            <person name="Deng Y."/>
            <person name="Parks D.H."/>
            <person name="Jiang X."/>
            <person name="Yin X."/>
            <person name="Woodcroft B.J."/>
            <person name="Tyson G.W."/>
            <person name="Hugenholtz P."/>
            <person name="Polz M.F."/>
            <person name="Zhang T."/>
        </authorList>
    </citation>
    <scope>NUCLEOTIDE SEQUENCE</scope>
    <source>
        <strain evidence="2">HKST-UBA02</strain>
    </source>
</reference>
<dbReference type="AlphaFoldDB" id="A0A956NMG8"/>
<reference evidence="2" key="1">
    <citation type="submission" date="2020-04" db="EMBL/GenBank/DDBJ databases">
        <authorList>
            <person name="Zhang T."/>
        </authorList>
    </citation>
    <scope>NUCLEOTIDE SEQUENCE</scope>
    <source>
        <strain evidence="2">HKST-UBA02</strain>
    </source>
</reference>
<dbReference type="Proteomes" id="UP000739538">
    <property type="component" value="Unassembled WGS sequence"/>
</dbReference>
<comment type="caution">
    <text evidence="2">The sequence shown here is derived from an EMBL/GenBank/DDBJ whole genome shotgun (WGS) entry which is preliminary data.</text>
</comment>